<dbReference type="Proteomes" id="UP000008637">
    <property type="component" value="Chromosome"/>
</dbReference>
<dbReference type="HOGENOM" id="CLU_096783_0_0_14"/>
<dbReference type="KEGG" id="mha:HF1_08380"/>
<reference evidence="1 2" key="1">
    <citation type="journal article" date="2011" name="J. Bacteriol.">
        <title>Complete genome sequence of Mycoplasma haemofelis, a hemotropic mycoplasma.</title>
        <authorList>
            <person name="Barker E.N."/>
            <person name="Helps C.R."/>
            <person name="Peters I.R."/>
            <person name="Darby A.C."/>
            <person name="Radford A.D."/>
            <person name="Tasker S."/>
        </authorList>
    </citation>
    <scope>NUCLEOTIDE SEQUENCE [LARGE SCALE GENOMIC DNA]</scope>
    <source>
        <strain evidence="1 2">Langford 1</strain>
    </source>
</reference>
<gene>
    <name evidence="1" type="ordered locus">HF1_08380</name>
</gene>
<accession>E8ZI75</accession>
<keyword evidence="2" id="KW-1185">Reference proteome</keyword>
<sequence length="217" mass="24073">MNKLLLPLAGLGGAGAAGLGSYMLLKDKEEGNTTKQEATFRDKYSQAILNNESSLWTSKFTILKDGGQPKHPKLQQAKTKFTVKSDDSDAQSLHKDGCKEIYDSKVEESIYFQDFKKYCSKNVGDGVTEAWITVDKKDSSKWDPKLNKLKNHNEANQGALDDVLKSLREKLTSGSQSTWDEGKRGELKQWCDGVKSEIFMGDADIKFANSKLYCAGA</sequence>
<evidence type="ECO:0000313" key="2">
    <source>
        <dbReference type="Proteomes" id="UP000008637"/>
    </source>
</evidence>
<protein>
    <submittedName>
        <fullName evidence="1">Uncharacterized protein</fullName>
    </submittedName>
</protein>
<proteinExistence type="predicted"/>
<dbReference type="EMBL" id="FR773153">
    <property type="protein sequence ID" value="CBY92846.1"/>
    <property type="molecule type" value="Genomic_DNA"/>
</dbReference>
<name>E8ZI75_MYCHL</name>
<dbReference type="AlphaFoldDB" id="E8ZI75"/>
<organism evidence="1 2">
    <name type="scientific">Mycoplasma haemofelis (strain Langford 1)</name>
    <name type="common">Haemobartonella felis</name>
    <dbReference type="NCBI Taxonomy" id="941640"/>
    <lineage>
        <taxon>Bacteria</taxon>
        <taxon>Bacillati</taxon>
        <taxon>Mycoplasmatota</taxon>
        <taxon>Mollicutes</taxon>
        <taxon>Mycoplasmataceae</taxon>
        <taxon>Mycoplasma</taxon>
    </lineage>
</organism>
<dbReference type="OrthoDB" id="9825558at2"/>
<evidence type="ECO:0000313" key="1">
    <source>
        <dbReference type="EMBL" id="CBY92846.1"/>
    </source>
</evidence>